<keyword evidence="5 7" id="KW-0697">Rotamase</keyword>
<dbReference type="EC" id="5.2.1.8" evidence="3"/>
<keyword evidence="6 7" id="KW-0413">Isomerase</keyword>
<dbReference type="GO" id="GO:0003755">
    <property type="term" value="F:peptidyl-prolyl cis-trans isomerase activity"/>
    <property type="evidence" value="ECO:0007669"/>
    <property type="project" value="UniProtKB-KW"/>
</dbReference>
<evidence type="ECO:0000313" key="9">
    <source>
        <dbReference type="EMBL" id="RMX11207.1"/>
    </source>
</evidence>
<keyword evidence="4" id="KW-0732">Signal</keyword>
<comment type="similarity">
    <text evidence="2">Belongs to the PpiC/parvulin rotamase family.</text>
</comment>
<evidence type="ECO:0000256" key="4">
    <source>
        <dbReference type="ARBA" id="ARBA00022729"/>
    </source>
</evidence>
<dbReference type="InterPro" id="IPR000297">
    <property type="entry name" value="PPIase_PpiC"/>
</dbReference>
<evidence type="ECO:0000259" key="8">
    <source>
        <dbReference type="PROSITE" id="PS50198"/>
    </source>
</evidence>
<evidence type="ECO:0000256" key="7">
    <source>
        <dbReference type="PROSITE-ProRule" id="PRU00278"/>
    </source>
</evidence>
<dbReference type="SUPFAM" id="SSF54534">
    <property type="entry name" value="FKBP-like"/>
    <property type="match status" value="1"/>
</dbReference>
<gene>
    <name evidence="9" type="ORF">EBQ24_01915</name>
</gene>
<evidence type="ECO:0000256" key="6">
    <source>
        <dbReference type="ARBA" id="ARBA00023235"/>
    </source>
</evidence>
<evidence type="ECO:0000313" key="10">
    <source>
        <dbReference type="Proteomes" id="UP000281171"/>
    </source>
</evidence>
<evidence type="ECO:0000256" key="2">
    <source>
        <dbReference type="ARBA" id="ARBA00007656"/>
    </source>
</evidence>
<organism evidence="9 10">
    <name type="scientific">Allofranklinella schreckenbergeri</name>
    <dbReference type="NCBI Taxonomy" id="1076744"/>
    <lineage>
        <taxon>Bacteria</taxon>
        <taxon>Pseudomonadati</taxon>
        <taxon>Pseudomonadota</taxon>
        <taxon>Betaproteobacteria</taxon>
        <taxon>Burkholderiales</taxon>
        <taxon>Comamonadaceae</taxon>
        <taxon>Allofranklinella</taxon>
    </lineage>
</organism>
<dbReference type="PANTHER" id="PTHR47245:SF1">
    <property type="entry name" value="FOLDASE PROTEIN PRSA"/>
    <property type="match status" value="1"/>
</dbReference>
<dbReference type="Proteomes" id="UP000281171">
    <property type="component" value="Unassembled WGS sequence"/>
</dbReference>
<comment type="catalytic activity">
    <reaction evidence="1">
        <text>[protein]-peptidylproline (omega=180) = [protein]-peptidylproline (omega=0)</text>
        <dbReference type="Rhea" id="RHEA:16237"/>
        <dbReference type="Rhea" id="RHEA-COMP:10747"/>
        <dbReference type="Rhea" id="RHEA-COMP:10748"/>
        <dbReference type="ChEBI" id="CHEBI:83833"/>
        <dbReference type="ChEBI" id="CHEBI:83834"/>
        <dbReference type="EC" id="5.2.1.8"/>
    </reaction>
</comment>
<evidence type="ECO:0000256" key="5">
    <source>
        <dbReference type="ARBA" id="ARBA00023110"/>
    </source>
</evidence>
<name>A0A3M6R788_9BURK</name>
<reference evidence="9 10" key="1">
    <citation type="submission" date="2018-10" db="EMBL/GenBank/DDBJ databases">
        <title>Comamonadaceae CDC group NO-1 genome sequencing and assembly.</title>
        <authorList>
            <person name="Bernier A.-M."/>
            <person name="Bernard K."/>
        </authorList>
    </citation>
    <scope>NUCLEOTIDE SEQUENCE [LARGE SCALE GENOMIC DNA]</scope>
    <source>
        <strain evidence="9 10">NML180581</strain>
    </source>
</reference>
<accession>A0A3M6R788</accession>
<evidence type="ECO:0000256" key="3">
    <source>
        <dbReference type="ARBA" id="ARBA00013194"/>
    </source>
</evidence>
<feature type="domain" description="PpiC" evidence="8">
    <location>
        <begin position="186"/>
        <end position="282"/>
    </location>
</feature>
<dbReference type="PANTHER" id="PTHR47245">
    <property type="entry name" value="PEPTIDYLPROLYL ISOMERASE"/>
    <property type="match status" value="1"/>
</dbReference>
<dbReference type="Pfam" id="PF00639">
    <property type="entry name" value="Rotamase"/>
    <property type="match status" value="1"/>
</dbReference>
<dbReference type="InterPro" id="IPR050245">
    <property type="entry name" value="PrsA_foldase"/>
</dbReference>
<dbReference type="Gene3D" id="3.10.50.40">
    <property type="match status" value="1"/>
</dbReference>
<dbReference type="AlphaFoldDB" id="A0A3M6R788"/>
<evidence type="ECO:0000256" key="1">
    <source>
        <dbReference type="ARBA" id="ARBA00000971"/>
    </source>
</evidence>
<sequence length="346" mass="38921">MPLWASHGRIATTSNLSAGHPWVAIEKAGRVPAFFVGESAIGKSAMRNRALWVCALALLTASGIRAEEEVLLRSADGRQQVTAEDFRADALALPDHVRYHALSEPLKVEAVGQGLLVRSILAKQAREKGLDQREIIKIRLQQVQDAALRDFLLEDLFKEKSPSDADLLKYAENEYKYNAKRFQLPAKERKASHILITGTDEDAKKSIDDLHHQLQQGADFGELAFKFSKDPGSASNYGSLGYFPKGKMVPEFESELDKLEKHGEYSKPFQTQFGWHIVRLDDTRDAGLVPFEQVRQRLIEEGREKAFKDFRETLFQKTLAQVKSESAAIEAFAKKNKELADKQRAK</sequence>
<proteinExistence type="inferred from homology"/>
<protein>
    <recommendedName>
        <fullName evidence="3">peptidylprolyl isomerase</fullName>
        <ecNumber evidence="3">5.2.1.8</ecNumber>
    </recommendedName>
</protein>
<dbReference type="PROSITE" id="PS50198">
    <property type="entry name" value="PPIC_PPIASE_2"/>
    <property type="match status" value="1"/>
</dbReference>
<dbReference type="EMBL" id="RDQK01000004">
    <property type="protein sequence ID" value="RMX11207.1"/>
    <property type="molecule type" value="Genomic_DNA"/>
</dbReference>
<dbReference type="InterPro" id="IPR046357">
    <property type="entry name" value="PPIase_dom_sf"/>
</dbReference>
<comment type="caution">
    <text evidence="9">The sequence shown here is derived from an EMBL/GenBank/DDBJ whole genome shotgun (WGS) entry which is preliminary data.</text>
</comment>